<protein>
    <recommendedName>
        <fullName evidence="2">F-box domain-containing protein</fullName>
    </recommendedName>
</protein>
<dbReference type="InterPro" id="IPR032675">
    <property type="entry name" value="LRR_dom_sf"/>
</dbReference>
<accession>A0A1Y1ZNV5</accession>
<feature type="compositionally biased region" description="Low complexity" evidence="1">
    <location>
        <begin position="87"/>
        <end position="106"/>
    </location>
</feature>
<name>A0A1Y1ZNV5_9PLEO</name>
<dbReference type="Gene3D" id="1.20.1280.50">
    <property type="match status" value="1"/>
</dbReference>
<gene>
    <name evidence="3" type="ORF">BCR34DRAFT_587838</name>
</gene>
<dbReference type="Gene3D" id="3.80.10.10">
    <property type="entry name" value="Ribonuclease Inhibitor"/>
    <property type="match status" value="1"/>
</dbReference>
<organism evidence="3 4">
    <name type="scientific">Clohesyomyces aquaticus</name>
    <dbReference type="NCBI Taxonomy" id="1231657"/>
    <lineage>
        <taxon>Eukaryota</taxon>
        <taxon>Fungi</taxon>
        <taxon>Dikarya</taxon>
        <taxon>Ascomycota</taxon>
        <taxon>Pezizomycotina</taxon>
        <taxon>Dothideomycetes</taxon>
        <taxon>Pleosporomycetidae</taxon>
        <taxon>Pleosporales</taxon>
        <taxon>Lindgomycetaceae</taxon>
        <taxon>Clohesyomyces</taxon>
    </lineage>
</organism>
<proteinExistence type="predicted"/>
<feature type="region of interest" description="Disordered" evidence="1">
    <location>
        <begin position="87"/>
        <end position="109"/>
    </location>
</feature>
<dbReference type="SUPFAM" id="SSF52047">
    <property type="entry name" value="RNI-like"/>
    <property type="match status" value="1"/>
</dbReference>
<reference evidence="3 4" key="1">
    <citation type="submission" date="2016-07" db="EMBL/GenBank/DDBJ databases">
        <title>Pervasive Adenine N6-methylation of Active Genes in Fungi.</title>
        <authorList>
            <consortium name="DOE Joint Genome Institute"/>
            <person name="Mondo S.J."/>
            <person name="Dannebaum R.O."/>
            <person name="Kuo R.C."/>
            <person name="Labutti K."/>
            <person name="Haridas S."/>
            <person name="Kuo A."/>
            <person name="Salamov A."/>
            <person name="Ahrendt S.R."/>
            <person name="Lipzen A."/>
            <person name="Sullivan W."/>
            <person name="Andreopoulos W.B."/>
            <person name="Clum A."/>
            <person name="Lindquist E."/>
            <person name="Daum C."/>
            <person name="Ramamoorthy G.K."/>
            <person name="Gryganskyi A."/>
            <person name="Culley D."/>
            <person name="Magnuson J.K."/>
            <person name="James T.Y."/>
            <person name="O'Malley M.A."/>
            <person name="Stajich J.E."/>
            <person name="Spatafora J.W."/>
            <person name="Visel A."/>
            <person name="Grigoriev I.V."/>
        </authorList>
    </citation>
    <scope>NUCLEOTIDE SEQUENCE [LARGE SCALE GENOMIC DNA]</scope>
    <source>
        <strain evidence="3 4">CBS 115471</strain>
    </source>
</reference>
<dbReference type="Proteomes" id="UP000193144">
    <property type="component" value="Unassembled WGS sequence"/>
</dbReference>
<dbReference type="InterPro" id="IPR001810">
    <property type="entry name" value="F-box_dom"/>
</dbReference>
<dbReference type="AlphaFoldDB" id="A0A1Y1ZNV5"/>
<evidence type="ECO:0000259" key="2">
    <source>
        <dbReference type="PROSITE" id="PS50181"/>
    </source>
</evidence>
<sequence length="365" mass="41133">MARSLLSLPPEILLNILHVLPIPSLLKFSQTCRFSHDLAISNLHTLSMGIYPSRMSCIVGRLAATRYPLPKTIESAFSLLDPLSSAQGSNQSSRSSSVEPEYPSSSKATFYDDNDPFRVSIVIPDAHQFDFMTLVKFHTALTQSVLSRHCATLRTLDLSLWTLSTPIANALSRLPALRALSLRIEDLHHVRPVPRTYMATSHIEQDRAWDILSTSAGQWASRLDALRIENAEVGDEQLIRILSQTRRLGELWLYKCSQIDVSLWSFLGSEWEGRTGLRVLAIMHSGTQLDEEVLDVISTLDGLQYLNLQGCHGLDEEVAVRNRDYWRIPEFVPPHPQLEYRTGPEIIEVDPAYMENYDESDGSAF</sequence>
<dbReference type="SUPFAM" id="SSF81383">
    <property type="entry name" value="F-box domain"/>
    <property type="match status" value="1"/>
</dbReference>
<evidence type="ECO:0000256" key="1">
    <source>
        <dbReference type="SAM" id="MobiDB-lite"/>
    </source>
</evidence>
<evidence type="ECO:0000313" key="4">
    <source>
        <dbReference type="Proteomes" id="UP000193144"/>
    </source>
</evidence>
<evidence type="ECO:0000313" key="3">
    <source>
        <dbReference type="EMBL" id="ORY11495.1"/>
    </source>
</evidence>
<dbReference type="OrthoDB" id="5425556at2759"/>
<keyword evidence="4" id="KW-1185">Reference proteome</keyword>
<comment type="caution">
    <text evidence="3">The sequence shown here is derived from an EMBL/GenBank/DDBJ whole genome shotgun (WGS) entry which is preliminary data.</text>
</comment>
<dbReference type="PROSITE" id="PS50181">
    <property type="entry name" value="FBOX"/>
    <property type="match status" value="1"/>
</dbReference>
<dbReference type="EMBL" id="MCFA01000060">
    <property type="protein sequence ID" value="ORY11495.1"/>
    <property type="molecule type" value="Genomic_DNA"/>
</dbReference>
<feature type="domain" description="F-box" evidence="2">
    <location>
        <begin position="2"/>
        <end position="48"/>
    </location>
</feature>
<dbReference type="InterPro" id="IPR036047">
    <property type="entry name" value="F-box-like_dom_sf"/>
</dbReference>
<dbReference type="Pfam" id="PF12937">
    <property type="entry name" value="F-box-like"/>
    <property type="match status" value="1"/>
</dbReference>